<evidence type="ECO:0000313" key="3">
    <source>
        <dbReference type="EMBL" id="MBW4866403.1"/>
    </source>
</evidence>
<dbReference type="GO" id="GO:2001070">
    <property type="term" value="F:starch binding"/>
    <property type="evidence" value="ECO:0007669"/>
    <property type="project" value="InterPro"/>
</dbReference>
<dbReference type="Pfam" id="PF17142">
    <property type="entry name" value="SusF_N"/>
    <property type="match status" value="1"/>
</dbReference>
<evidence type="ECO:0000259" key="2">
    <source>
        <dbReference type="Pfam" id="PF17142"/>
    </source>
</evidence>
<reference evidence="3" key="1">
    <citation type="submission" date="2021-07" db="EMBL/GenBank/DDBJ databases">
        <title>Genomic diversity and antimicrobial resistance of Prevotella spp. isolated from chronic lung disease airways.</title>
        <authorList>
            <person name="Webb K.A."/>
            <person name="Olagoke O.S."/>
            <person name="Baird T."/>
            <person name="Neill J."/>
            <person name="Pham A."/>
            <person name="Wells T.J."/>
            <person name="Ramsay K.A."/>
            <person name="Bell S.C."/>
            <person name="Sarovich D.S."/>
            <person name="Price E.P."/>
        </authorList>
    </citation>
    <scope>NUCLEOTIDE SEQUENCE</scope>
    <source>
        <strain evidence="3">SCHI0047.S.3</strain>
    </source>
</reference>
<accession>A0AAW4NUB1</accession>
<dbReference type="AlphaFoldDB" id="A0AAW4NUB1"/>
<dbReference type="RefSeq" id="WP_219426343.1">
    <property type="nucleotide sequence ID" value="NZ_JAHXQY010000016.1"/>
</dbReference>
<dbReference type="PROSITE" id="PS51257">
    <property type="entry name" value="PROKAR_LIPOPROTEIN"/>
    <property type="match status" value="1"/>
</dbReference>
<dbReference type="EMBL" id="JAHXRF010000016">
    <property type="protein sequence ID" value="MBW4866403.1"/>
    <property type="molecule type" value="Genomic_DNA"/>
</dbReference>
<feature type="chain" id="PRO_5043677710" evidence="1">
    <location>
        <begin position="22"/>
        <end position="465"/>
    </location>
</feature>
<organism evidence="3 4">
    <name type="scientific">Segatella salivae</name>
    <dbReference type="NCBI Taxonomy" id="228604"/>
    <lineage>
        <taxon>Bacteria</taxon>
        <taxon>Pseudomonadati</taxon>
        <taxon>Bacteroidota</taxon>
        <taxon>Bacteroidia</taxon>
        <taxon>Bacteroidales</taxon>
        <taxon>Prevotellaceae</taxon>
        <taxon>Segatella</taxon>
    </lineage>
</organism>
<gene>
    <name evidence="3" type="ORF">KZY68_10415</name>
</gene>
<evidence type="ECO:0000256" key="1">
    <source>
        <dbReference type="SAM" id="SignalP"/>
    </source>
</evidence>
<comment type="caution">
    <text evidence="3">The sequence shown here is derived from an EMBL/GenBank/DDBJ whole genome shotgun (WGS) entry which is preliminary data.</text>
</comment>
<dbReference type="CDD" id="cd12964">
    <property type="entry name" value="CBM-Fa"/>
    <property type="match status" value="1"/>
</dbReference>
<dbReference type="InterPro" id="IPR033408">
    <property type="entry name" value="SusF_N"/>
</dbReference>
<keyword evidence="1" id="KW-0732">Signal</keyword>
<evidence type="ECO:0000313" key="4">
    <source>
        <dbReference type="Proteomes" id="UP001196873"/>
    </source>
</evidence>
<sequence>MKKFSLYITIALASLFLGSCSDDYTDWANPQSYAQEDAINLPGFKATATNAIDLNQPGAQVKAFTLNEATLPEGYKLENARIELTADGVTDAKTTSVKASVAGLVDSTSIQKIVADAFGLRPTPRTLNAHVFVNAVKNGQAAFIDAGTIKVVATPKAPKIDTEYYLTGNINSWNNNDKTYAVKNSGADVYTDPVFSITLTEAQVAALDKVEFKLTPKSKIGTNDWSECIAAAKEEGKLSANNAGGNLSFDIVPGAKVYKLTFNLLDQTWSCTPLSFDDYLYMAGNANGWKHIDYLYGKEHDGKYTGFMYLDQQGFKFCTQPSWNGDNYGAGLSTAGGNIIISEPEGYYKVDVDLANSTMSLTPITRIGVIGDATAGSWNSDQPMTYNKTDRAWEINNIVLSNGSIKFRANNGWDINWGGTVNKLTTDNGANIAVTAGTYNIKFYAWADGKGKCEITPVAPAKRRK</sequence>
<proteinExistence type="predicted"/>
<dbReference type="GO" id="GO:0019867">
    <property type="term" value="C:outer membrane"/>
    <property type="evidence" value="ECO:0007669"/>
    <property type="project" value="InterPro"/>
</dbReference>
<feature type="signal peptide" evidence="1">
    <location>
        <begin position="1"/>
        <end position="21"/>
    </location>
</feature>
<dbReference type="Proteomes" id="UP001196873">
    <property type="component" value="Unassembled WGS sequence"/>
</dbReference>
<name>A0AAW4NUB1_9BACT</name>
<feature type="domain" description="Outer membrane protein SusF N-terminal" evidence="2">
    <location>
        <begin position="20"/>
        <end position="155"/>
    </location>
</feature>
<dbReference type="CDD" id="cd12967">
    <property type="entry name" value="CBM_SusE-F_like_u1"/>
    <property type="match status" value="1"/>
</dbReference>
<protein>
    <submittedName>
        <fullName evidence="3">DUF5115 domain-containing protein</fullName>
    </submittedName>
</protein>